<keyword evidence="1" id="KW-0732">Signal</keyword>
<comment type="caution">
    <text evidence="2">The sequence shown here is derived from an EMBL/GenBank/DDBJ whole genome shotgun (WGS) entry which is preliminary data.</text>
</comment>
<gene>
    <name evidence="2" type="ORF">ACFFR3_29590</name>
</gene>
<protein>
    <submittedName>
        <fullName evidence="2">Uncharacterized protein</fullName>
    </submittedName>
</protein>
<dbReference type="Proteomes" id="UP001589568">
    <property type="component" value="Unassembled WGS sequence"/>
</dbReference>
<dbReference type="RefSeq" id="WP_345408166.1">
    <property type="nucleotide sequence ID" value="NZ_BAAAXS010000001.1"/>
</dbReference>
<feature type="chain" id="PRO_5046594209" evidence="1">
    <location>
        <begin position="23"/>
        <end position="99"/>
    </location>
</feature>
<evidence type="ECO:0000313" key="2">
    <source>
        <dbReference type="EMBL" id="MFB9473667.1"/>
    </source>
</evidence>
<feature type="signal peptide" evidence="1">
    <location>
        <begin position="1"/>
        <end position="22"/>
    </location>
</feature>
<accession>A0ABV5NTQ4</accession>
<name>A0ABV5NTQ4_9ACTN</name>
<evidence type="ECO:0000256" key="1">
    <source>
        <dbReference type="SAM" id="SignalP"/>
    </source>
</evidence>
<organism evidence="2 3">
    <name type="scientific">Nonomuraea salmonea</name>
    <dbReference type="NCBI Taxonomy" id="46181"/>
    <lineage>
        <taxon>Bacteria</taxon>
        <taxon>Bacillati</taxon>
        <taxon>Actinomycetota</taxon>
        <taxon>Actinomycetes</taxon>
        <taxon>Streptosporangiales</taxon>
        <taxon>Streptosporangiaceae</taxon>
        <taxon>Nonomuraea</taxon>
    </lineage>
</organism>
<proteinExistence type="predicted"/>
<sequence length="99" mass="10288">MRVRMTMAALAAAAAVSLAPGAAGISAASARPSPAVTSSVSASLTAASTAAAKWHFMGVFAVKQACQVAGRYYKAIGYAKDYKCNKILVGPLHRLYIRR</sequence>
<keyword evidence="3" id="KW-1185">Reference proteome</keyword>
<reference evidence="2 3" key="1">
    <citation type="submission" date="2024-09" db="EMBL/GenBank/DDBJ databases">
        <authorList>
            <person name="Sun Q."/>
            <person name="Mori K."/>
        </authorList>
    </citation>
    <scope>NUCLEOTIDE SEQUENCE [LARGE SCALE GENOMIC DNA]</scope>
    <source>
        <strain evidence="2 3">JCM 3324</strain>
    </source>
</reference>
<dbReference type="EMBL" id="JBHMCF010000035">
    <property type="protein sequence ID" value="MFB9473667.1"/>
    <property type="molecule type" value="Genomic_DNA"/>
</dbReference>
<evidence type="ECO:0000313" key="3">
    <source>
        <dbReference type="Proteomes" id="UP001589568"/>
    </source>
</evidence>